<proteinExistence type="inferred from homology"/>
<comment type="similarity">
    <text evidence="1">Belongs to the cytochrome P450 family.</text>
</comment>
<reference evidence="4" key="1">
    <citation type="submission" date="2021-01" db="UniProtKB">
        <authorList>
            <consortium name="EnsemblPlants"/>
        </authorList>
    </citation>
    <scope>IDENTIFICATION</scope>
</reference>
<dbReference type="PANTHER" id="PTHR47955">
    <property type="entry name" value="CYTOCHROME P450 FAMILY 71 PROTEIN"/>
    <property type="match status" value="1"/>
</dbReference>
<dbReference type="InterPro" id="IPR002401">
    <property type="entry name" value="Cyt_P450_E_grp-I"/>
</dbReference>
<dbReference type="GO" id="GO:0004497">
    <property type="term" value="F:monooxygenase activity"/>
    <property type="evidence" value="ECO:0007669"/>
    <property type="project" value="InterPro"/>
</dbReference>
<dbReference type="GO" id="GO:0005506">
    <property type="term" value="F:iron ion binding"/>
    <property type="evidence" value="ECO:0007669"/>
    <property type="project" value="InterPro"/>
</dbReference>
<evidence type="ECO:0000256" key="2">
    <source>
        <dbReference type="ARBA" id="ARBA00022723"/>
    </source>
</evidence>
<protein>
    <recommendedName>
        <fullName evidence="6">Cytochrome P450</fullName>
    </recommendedName>
</protein>
<dbReference type="Gene3D" id="1.10.630.10">
    <property type="entry name" value="Cytochrome P450"/>
    <property type="match status" value="2"/>
</dbReference>
<dbReference type="Proteomes" id="UP000594263">
    <property type="component" value="Unplaced"/>
</dbReference>
<keyword evidence="5" id="KW-1185">Reference proteome</keyword>
<evidence type="ECO:0000313" key="5">
    <source>
        <dbReference type="Proteomes" id="UP000594263"/>
    </source>
</evidence>
<sequence>MFQLSQKYGPAMLLKLGTLPTVVVSNAEMAREVLQTHDADFCSRPVHSPGPEKLSYGFLGITFGPHSHYNSRVRKLFTYELLKGREQFLWAARVDEMSKMVKSLADVATTPVNLNDHIFKTAEGILGQAAFGKSYGAKQFKDKKLQTVLDECMDIASSFNAEDFYPNWAGRLIDYLTGYRARLERNFNDLDVGKNRESSKLSMNNVKALLLVGNGAELLMHPEKLKEAKADVRSVVGKKALVEEPDMEHLKYIKCIVKEIFRLHPPAPLFIAHESINSTKIGKEVYDVLAKTRILVNAWAVGRDPAHWSDPHKFCPERSCPGMMMGSTSVTYILANLLHCCDWEFPEGVRREDVCMEEEGGITMHKKTPLIVVPKRVN</sequence>
<dbReference type="InterPro" id="IPR001128">
    <property type="entry name" value="Cyt_P450"/>
</dbReference>
<dbReference type="GO" id="GO:0020037">
    <property type="term" value="F:heme binding"/>
    <property type="evidence" value="ECO:0007669"/>
    <property type="project" value="InterPro"/>
</dbReference>
<organism evidence="4 5">
    <name type="scientific">Kalanchoe fedtschenkoi</name>
    <name type="common">Lavender scallops</name>
    <name type="synonym">South American air plant</name>
    <dbReference type="NCBI Taxonomy" id="63787"/>
    <lineage>
        <taxon>Eukaryota</taxon>
        <taxon>Viridiplantae</taxon>
        <taxon>Streptophyta</taxon>
        <taxon>Embryophyta</taxon>
        <taxon>Tracheophyta</taxon>
        <taxon>Spermatophyta</taxon>
        <taxon>Magnoliopsida</taxon>
        <taxon>eudicotyledons</taxon>
        <taxon>Gunneridae</taxon>
        <taxon>Pentapetalae</taxon>
        <taxon>Saxifragales</taxon>
        <taxon>Crassulaceae</taxon>
        <taxon>Kalanchoe</taxon>
    </lineage>
</organism>
<keyword evidence="2" id="KW-0479">Metal-binding</keyword>
<dbReference type="Gramene" id="Kaladp0061s0013.1.v1.1">
    <property type="protein sequence ID" value="Kaladp0061s0013.1.v1.1"/>
    <property type="gene ID" value="Kaladp0061s0013.v1.1"/>
</dbReference>
<accession>A0A7N0UDC6</accession>
<evidence type="ECO:0000313" key="4">
    <source>
        <dbReference type="EnsemblPlants" id="Kaladp0061s0013.1.v1.1"/>
    </source>
</evidence>
<dbReference type="Pfam" id="PF00067">
    <property type="entry name" value="p450"/>
    <property type="match status" value="2"/>
</dbReference>
<dbReference type="AlphaFoldDB" id="A0A7N0UDC6"/>
<name>A0A7N0UDC6_KALFE</name>
<dbReference type="PRINTS" id="PR00463">
    <property type="entry name" value="EP450I"/>
</dbReference>
<dbReference type="SUPFAM" id="SSF48264">
    <property type="entry name" value="Cytochrome P450"/>
    <property type="match status" value="1"/>
</dbReference>
<evidence type="ECO:0000256" key="1">
    <source>
        <dbReference type="ARBA" id="ARBA00010617"/>
    </source>
</evidence>
<evidence type="ECO:0000256" key="3">
    <source>
        <dbReference type="ARBA" id="ARBA00023004"/>
    </source>
</evidence>
<dbReference type="EnsemblPlants" id="Kaladp0061s0013.1.v1.1">
    <property type="protein sequence ID" value="Kaladp0061s0013.1.v1.1"/>
    <property type="gene ID" value="Kaladp0061s0013.v1.1"/>
</dbReference>
<dbReference type="PANTHER" id="PTHR47955:SF11">
    <property type="entry name" value="4-HYDROXYPHENYLACETALDEHYDE OXIME MONOOXYGENASE"/>
    <property type="match status" value="1"/>
</dbReference>
<dbReference type="OMA" id="WSAMRKF"/>
<evidence type="ECO:0008006" key="6">
    <source>
        <dbReference type="Google" id="ProtNLM"/>
    </source>
</evidence>
<keyword evidence="3" id="KW-0408">Iron</keyword>
<dbReference type="InterPro" id="IPR036396">
    <property type="entry name" value="Cyt_P450_sf"/>
</dbReference>
<dbReference type="GO" id="GO:0016705">
    <property type="term" value="F:oxidoreductase activity, acting on paired donors, with incorporation or reduction of molecular oxygen"/>
    <property type="evidence" value="ECO:0007669"/>
    <property type="project" value="InterPro"/>
</dbReference>